<evidence type="ECO:0000313" key="1">
    <source>
        <dbReference type="EMBL" id="GJU07018.1"/>
    </source>
</evidence>
<accession>A0ABQ5J5Y3</accession>
<sequence length="166" mass="17297">MLETAGSVSFGHNVLFEGVLGLLGIGEAMVVLFDGASVISLVIGVKSGHTEQPCCSSWMFGVGGLELTDAGVGVGDESDKMSGNNEGMRTVGRGGQWGGVRDLRTWGVGAVKREAAVAINWGVESCKLAGGSLRAECGRALECRRGMVRAAYGRGAKSGNYRNWVQ</sequence>
<organism evidence="1 2">
    <name type="scientific">Tanacetum coccineum</name>
    <dbReference type="NCBI Taxonomy" id="301880"/>
    <lineage>
        <taxon>Eukaryota</taxon>
        <taxon>Viridiplantae</taxon>
        <taxon>Streptophyta</taxon>
        <taxon>Embryophyta</taxon>
        <taxon>Tracheophyta</taxon>
        <taxon>Spermatophyta</taxon>
        <taxon>Magnoliopsida</taxon>
        <taxon>eudicotyledons</taxon>
        <taxon>Gunneridae</taxon>
        <taxon>Pentapetalae</taxon>
        <taxon>asterids</taxon>
        <taxon>campanulids</taxon>
        <taxon>Asterales</taxon>
        <taxon>Asteraceae</taxon>
        <taxon>Asteroideae</taxon>
        <taxon>Anthemideae</taxon>
        <taxon>Anthemidinae</taxon>
        <taxon>Tanacetum</taxon>
    </lineage>
</organism>
<name>A0ABQ5J5Y3_9ASTR</name>
<keyword evidence="2" id="KW-1185">Reference proteome</keyword>
<evidence type="ECO:0000313" key="2">
    <source>
        <dbReference type="Proteomes" id="UP001151760"/>
    </source>
</evidence>
<gene>
    <name evidence="1" type="ORF">Tco_1123448</name>
</gene>
<dbReference type="EMBL" id="BQNB010021497">
    <property type="protein sequence ID" value="GJU07018.1"/>
    <property type="molecule type" value="Genomic_DNA"/>
</dbReference>
<dbReference type="Proteomes" id="UP001151760">
    <property type="component" value="Unassembled WGS sequence"/>
</dbReference>
<reference evidence="1" key="1">
    <citation type="journal article" date="2022" name="Int. J. Mol. Sci.">
        <title>Draft Genome of Tanacetum Coccineum: Genomic Comparison of Closely Related Tanacetum-Family Plants.</title>
        <authorList>
            <person name="Yamashiro T."/>
            <person name="Shiraishi A."/>
            <person name="Nakayama K."/>
            <person name="Satake H."/>
        </authorList>
    </citation>
    <scope>NUCLEOTIDE SEQUENCE</scope>
</reference>
<proteinExistence type="predicted"/>
<comment type="caution">
    <text evidence="1">The sequence shown here is derived from an EMBL/GenBank/DDBJ whole genome shotgun (WGS) entry which is preliminary data.</text>
</comment>
<reference evidence="1" key="2">
    <citation type="submission" date="2022-01" db="EMBL/GenBank/DDBJ databases">
        <authorList>
            <person name="Yamashiro T."/>
            <person name="Shiraishi A."/>
            <person name="Satake H."/>
            <person name="Nakayama K."/>
        </authorList>
    </citation>
    <scope>NUCLEOTIDE SEQUENCE</scope>
</reference>
<protein>
    <submittedName>
        <fullName evidence="1">Uncharacterized protein</fullName>
    </submittedName>
</protein>